<dbReference type="OrthoDB" id="9793396at2"/>
<comment type="caution">
    <text evidence="8">The sequence shown here is derived from an EMBL/GenBank/DDBJ whole genome shotgun (WGS) entry which is preliminary data.</text>
</comment>
<proteinExistence type="inferred from homology"/>
<keyword evidence="5" id="KW-0862">Zinc</keyword>
<dbReference type="RefSeq" id="WP_120798059.1">
    <property type="nucleotide sequence ID" value="NZ_RBXL01000001.1"/>
</dbReference>
<feature type="chain" id="PRO_5019788169" description="High-affinity zinc uptake system protein ZnuA" evidence="7">
    <location>
        <begin position="19"/>
        <end position="290"/>
    </location>
</feature>
<evidence type="ECO:0000313" key="9">
    <source>
        <dbReference type="Proteomes" id="UP000274556"/>
    </source>
</evidence>
<accession>A0A495VAT4</accession>
<sequence length="290" mass="32164">MLRRLFLILLVIPCLAHAEDPLTVFVTVAPQETFVSRIGAEHVRVKALVRPGQDPHAYEPTARQIAALADADLYVRVGVGFEDAWMPRLLAANPRMRVLDAQDGIEVRRNDEGHHHGDHGHDHDHDHGDFDPHVWTSPARVKILGARIRDALADLAPEYAADFAANYDRFAADLDALDTEIRARLSGVENRRFMVYHPAWGYFAEDYALEQVAIEREGKEPGARALTAVIEQARREDIRVIFVQPQLNPASAEQVARSIGGQVAVIDPLSGDYFENLRQVAELIAGAGAP</sequence>
<dbReference type="GO" id="GO:0006829">
    <property type="term" value="P:zinc ion transport"/>
    <property type="evidence" value="ECO:0007669"/>
    <property type="project" value="UniProtKB-KW"/>
</dbReference>
<keyword evidence="9" id="KW-1185">Reference proteome</keyword>
<dbReference type="PANTHER" id="PTHR42953">
    <property type="entry name" value="HIGH-AFFINITY ZINC UPTAKE SYSTEM PROTEIN ZNUA-RELATED"/>
    <property type="match status" value="1"/>
</dbReference>
<dbReference type="Proteomes" id="UP000274556">
    <property type="component" value="Unassembled WGS sequence"/>
</dbReference>
<evidence type="ECO:0000256" key="1">
    <source>
        <dbReference type="ARBA" id="ARBA00011028"/>
    </source>
</evidence>
<evidence type="ECO:0000256" key="3">
    <source>
        <dbReference type="ARBA" id="ARBA00022448"/>
    </source>
</evidence>
<dbReference type="AlphaFoldDB" id="A0A495VAT4"/>
<evidence type="ECO:0000256" key="2">
    <source>
        <dbReference type="ARBA" id="ARBA00015915"/>
    </source>
</evidence>
<keyword evidence="5" id="KW-0864">Zinc transport</keyword>
<dbReference type="PRINTS" id="PR00690">
    <property type="entry name" value="ADHESNFAMILY"/>
</dbReference>
<evidence type="ECO:0000256" key="5">
    <source>
        <dbReference type="ARBA" id="ARBA00022906"/>
    </source>
</evidence>
<name>A0A495VAT4_9GAMM</name>
<dbReference type="InterPro" id="IPR050492">
    <property type="entry name" value="Bact_metal-bind_prot9"/>
</dbReference>
<dbReference type="InterPro" id="IPR006128">
    <property type="entry name" value="Lipoprotein_PsaA-like"/>
</dbReference>
<evidence type="ECO:0000256" key="7">
    <source>
        <dbReference type="SAM" id="SignalP"/>
    </source>
</evidence>
<gene>
    <name evidence="8" type="ORF">BDD21_3343</name>
</gene>
<dbReference type="PANTHER" id="PTHR42953:SF3">
    <property type="entry name" value="HIGH-AFFINITY ZINC UPTAKE SYSTEM PROTEIN ZNUA"/>
    <property type="match status" value="1"/>
</dbReference>
<dbReference type="SUPFAM" id="SSF53807">
    <property type="entry name" value="Helical backbone' metal receptor"/>
    <property type="match status" value="1"/>
</dbReference>
<reference evidence="8 9" key="1">
    <citation type="submission" date="2018-10" db="EMBL/GenBank/DDBJ databases">
        <title>Genomic Encyclopedia of Archaeal and Bacterial Type Strains, Phase II (KMG-II): from individual species to whole genera.</title>
        <authorList>
            <person name="Goeker M."/>
        </authorList>
    </citation>
    <scope>NUCLEOTIDE SEQUENCE [LARGE SCALE GENOMIC DNA]</scope>
    <source>
        <strain evidence="8 9">DSM 235</strain>
    </source>
</reference>
<dbReference type="InterPro" id="IPR006127">
    <property type="entry name" value="ZnuA-like"/>
</dbReference>
<evidence type="ECO:0000256" key="6">
    <source>
        <dbReference type="RuleBase" id="RU003512"/>
    </source>
</evidence>
<feature type="signal peptide" evidence="7">
    <location>
        <begin position="1"/>
        <end position="18"/>
    </location>
</feature>
<dbReference type="EMBL" id="RBXL01000001">
    <property type="protein sequence ID" value="RKT45860.1"/>
    <property type="molecule type" value="Genomic_DNA"/>
</dbReference>
<keyword evidence="4 7" id="KW-0732">Signal</keyword>
<organism evidence="8 9">
    <name type="scientific">Thiocapsa rosea</name>
    <dbReference type="NCBI Taxonomy" id="69360"/>
    <lineage>
        <taxon>Bacteria</taxon>
        <taxon>Pseudomonadati</taxon>
        <taxon>Pseudomonadota</taxon>
        <taxon>Gammaproteobacteria</taxon>
        <taxon>Chromatiales</taxon>
        <taxon>Chromatiaceae</taxon>
        <taxon>Thiocapsa</taxon>
    </lineage>
</organism>
<protein>
    <recommendedName>
        <fullName evidence="2">High-affinity zinc uptake system protein ZnuA</fullName>
    </recommendedName>
</protein>
<dbReference type="Gene3D" id="3.40.50.1980">
    <property type="entry name" value="Nitrogenase molybdenum iron protein domain"/>
    <property type="match status" value="2"/>
</dbReference>
<dbReference type="GO" id="GO:0046872">
    <property type="term" value="F:metal ion binding"/>
    <property type="evidence" value="ECO:0007669"/>
    <property type="project" value="InterPro"/>
</dbReference>
<keyword evidence="3 6" id="KW-0813">Transport</keyword>
<keyword evidence="5" id="KW-0406">Ion transport</keyword>
<dbReference type="GO" id="GO:0007155">
    <property type="term" value="P:cell adhesion"/>
    <property type="evidence" value="ECO:0007669"/>
    <property type="project" value="InterPro"/>
</dbReference>
<comment type="similarity">
    <text evidence="1 6">Belongs to the bacterial solute-binding protein 9 family.</text>
</comment>
<evidence type="ECO:0000256" key="4">
    <source>
        <dbReference type="ARBA" id="ARBA00022729"/>
    </source>
</evidence>
<evidence type="ECO:0000313" key="8">
    <source>
        <dbReference type="EMBL" id="RKT45860.1"/>
    </source>
</evidence>
<dbReference type="Pfam" id="PF01297">
    <property type="entry name" value="ZnuA"/>
    <property type="match status" value="1"/>
</dbReference>